<dbReference type="InterPro" id="IPR011991">
    <property type="entry name" value="ArsR-like_HTH"/>
</dbReference>
<reference evidence="2 3" key="2">
    <citation type="journal article" date="2011" name="Stand. Genomic Sci.">
        <title>Complete genome sequence of Ferroglobus placidus AEDII12DO.</title>
        <authorList>
            <person name="Anderson I."/>
            <person name="Risso C."/>
            <person name="Holmes D."/>
            <person name="Lucas S."/>
            <person name="Copeland A."/>
            <person name="Lapidus A."/>
            <person name="Cheng J.F."/>
            <person name="Bruce D."/>
            <person name="Goodwin L."/>
            <person name="Pitluck S."/>
            <person name="Saunders E."/>
            <person name="Brettin T."/>
            <person name="Detter J.C."/>
            <person name="Han C."/>
            <person name="Tapia R."/>
            <person name="Larimer F."/>
            <person name="Land M."/>
            <person name="Hauser L."/>
            <person name="Woyke T."/>
            <person name="Lovley D."/>
            <person name="Kyrpides N."/>
            <person name="Ivanova N."/>
        </authorList>
    </citation>
    <scope>NUCLEOTIDE SEQUENCE [LARGE SCALE GENOMIC DNA]</scope>
    <source>
        <strain evidence="3">DSM 10642 / AEDII12DO</strain>
    </source>
</reference>
<dbReference type="STRING" id="589924.Ferp_0180"/>
<dbReference type="Proteomes" id="UP000002613">
    <property type="component" value="Chromosome"/>
</dbReference>
<dbReference type="eggNOG" id="arCOG05170">
    <property type="taxonomic scope" value="Archaea"/>
</dbReference>
<dbReference type="OrthoDB" id="74749at2157"/>
<evidence type="ECO:0000313" key="2">
    <source>
        <dbReference type="EMBL" id="ADC64367.1"/>
    </source>
</evidence>
<proteinExistence type="predicted"/>
<reference evidence="3" key="1">
    <citation type="submission" date="2010-02" db="EMBL/GenBank/DDBJ databases">
        <title>Complete sequence of Ferroglobus placidus DSM 10642.</title>
        <authorList>
            <consortium name="US DOE Joint Genome Institute"/>
            <person name="Lucas S."/>
            <person name="Copeland A."/>
            <person name="Lapidus A."/>
            <person name="Cheng J.-F."/>
            <person name="Bruce D."/>
            <person name="Goodwin L."/>
            <person name="Pitluck S."/>
            <person name="Saunders E."/>
            <person name="Brettin T."/>
            <person name="Detter J.C."/>
            <person name="Han C."/>
            <person name="Tapia R."/>
            <person name="Larimer F."/>
            <person name="Land M."/>
            <person name="Hauser L."/>
            <person name="Kyrpides N."/>
            <person name="Ivanova N."/>
            <person name="Holmes D."/>
            <person name="Lovley D."/>
            <person name="Kyrpides N."/>
            <person name="Anderson I.J."/>
            <person name="Woyke T."/>
        </authorList>
    </citation>
    <scope>NUCLEOTIDE SEQUENCE [LARGE SCALE GENOMIC DNA]</scope>
    <source>
        <strain evidence="3">DSM 10642 / AEDII12DO</strain>
    </source>
</reference>
<dbReference type="GO" id="GO:0003700">
    <property type="term" value="F:DNA-binding transcription factor activity"/>
    <property type="evidence" value="ECO:0007669"/>
    <property type="project" value="InterPro"/>
</dbReference>
<dbReference type="InterPro" id="IPR036388">
    <property type="entry name" value="WH-like_DNA-bd_sf"/>
</dbReference>
<dbReference type="Pfam" id="PF01047">
    <property type="entry name" value="MarR"/>
    <property type="match status" value="1"/>
</dbReference>
<sequence length="83" mass="9555">MDWSKYSFVVRSKNRKLVLLHLDKPKTPAQIAGELKLSLPHVSRAIRELEREGLVECLTPNEKVGRIYKRTELGEEVVNALQE</sequence>
<evidence type="ECO:0000259" key="1">
    <source>
        <dbReference type="Pfam" id="PF01047"/>
    </source>
</evidence>
<name>D3S1R0_FERPA</name>
<dbReference type="Gene3D" id="1.10.10.10">
    <property type="entry name" value="Winged helix-like DNA-binding domain superfamily/Winged helix DNA-binding domain"/>
    <property type="match status" value="1"/>
</dbReference>
<dbReference type="AlphaFoldDB" id="D3S1R0"/>
<dbReference type="RefSeq" id="WP_012964714.1">
    <property type="nucleotide sequence ID" value="NC_013849.1"/>
</dbReference>
<dbReference type="EMBL" id="CP001899">
    <property type="protein sequence ID" value="ADC64367.1"/>
    <property type="molecule type" value="Genomic_DNA"/>
</dbReference>
<dbReference type="InterPro" id="IPR036390">
    <property type="entry name" value="WH_DNA-bd_sf"/>
</dbReference>
<dbReference type="CDD" id="cd00090">
    <property type="entry name" value="HTH_ARSR"/>
    <property type="match status" value="1"/>
</dbReference>
<gene>
    <name evidence="2" type="ordered locus">Ferp_0180</name>
</gene>
<evidence type="ECO:0000313" key="3">
    <source>
        <dbReference type="Proteomes" id="UP000002613"/>
    </source>
</evidence>
<dbReference type="KEGG" id="fpl:Ferp_0180"/>
<dbReference type="InterPro" id="IPR000835">
    <property type="entry name" value="HTH_MarR-typ"/>
</dbReference>
<dbReference type="SUPFAM" id="SSF46785">
    <property type="entry name" value="Winged helix' DNA-binding domain"/>
    <property type="match status" value="1"/>
</dbReference>
<protein>
    <submittedName>
        <fullName evidence="2">Transcriptional regulator, MarR family</fullName>
    </submittedName>
</protein>
<dbReference type="GeneID" id="8777674"/>
<feature type="domain" description="HTH marR-type" evidence="1">
    <location>
        <begin position="17"/>
        <end position="56"/>
    </location>
</feature>
<keyword evidence="3" id="KW-1185">Reference proteome</keyword>
<organism evidence="2 3">
    <name type="scientific">Ferroglobus placidus (strain DSM 10642 / AEDII12DO)</name>
    <dbReference type="NCBI Taxonomy" id="589924"/>
    <lineage>
        <taxon>Archaea</taxon>
        <taxon>Methanobacteriati</taxon>
        <taxon>Methanobacteriota</taxon>
        <taxon>Archaeoglobi</taxon>
        <taxon>Archaeoglobales</taxon>
        <taxon>Archaeoglobaceae</taxon>
        <taxon>Ferroglobus</taxon>
    </lineage>
</organism>
<accession>D3S1R0</accession>
<dbReference type="PaxDb" id="589924-Ferp_0180"/>
<dbReference type="HOGENOM" id="CLU_170793_0_0_2"/>